<dbReference type="GO" id="GO:0022857">
    <property type="term" value="F:transmembrane transporter activity"/>
    <property type="evidence" value="ECO:0007669"/>
    <property type="project" value="InterPro"/>
</dbReference>
<dbReference type="EMBL" id="BSYK01000004">
    <property type="protein sequence ID" value="GMG76938.1"/>
    <property type="molecule type" value="Genomic_DNA"/>
</dbReference>
<comment type="caution">
    <text evidence="8">The sequence shown here is derived from an EMBL/GenBank/DDBJ whole genome shotgun (WGS) entry which is preliminary data.</text>
</comment>
<evidence type="ECO:0000256" key="3">
    <source>
        <dbReference type="ARBA" id="ARBA00022692"/>
    </source>
</evidence>
<evidence type="ECO:0000256" key="6">
    <source>
        <dbReference type="SAM" id="Phobius"/>
    </source>
</evidence>
<accession>A0AAX6BT82</accession>
<evidence type="ECO:0000256" key="2">
    <source>
        <dbReference type="ARBA" id="ARBA00022448"/>
    </source>
</evidence>
<dbReference type="InterPro" id="IPR020846">
    <property type="entry name" value="MFS_dom"/>
</dbReference>
<reference evidence="8" key="1">
    <citation type="journal article" date="2024" name="Appl Microbiol">
        <title>Effect of kuratsuki Bacillus and Priestia on Taste of Sake.</title>
        <authorList>
            <person name="Kobayashi K."/>
            <person name="Nishida H."/>
        </authorList>
    </citation>
    <scope>NUCLEOTIDE SEQUENCE</scope>
    <source>
        <strain evidence="8">B-12</strain>
    </source>
</reference>
<sequence>MFNHIFKKFTSWHVLFYVFIITVGANAIRNSFQFLLIPVANDFNVERSTIAIAMSLFIVVNGILSPIIGGIIDRYSARIVMVVGIVLLGVACLLLSHSPNIYFFIVVFGILGALGFSCIVGVPSQIYISHWFLKNRALALSILGNSYSVGLIFLSPIMAISPKDIGWNFTYLLFSLVFFIILLPLVLWAIKEPPLVGKKNQSIRSKEKPTNLTYIYKTIIHDKNILFIFLGLLVCGFSMGLIDTHFVPMMHDYHLSNVSIANNMSILGVTIVIGGITSSWMSDKFFGRKNVLSVLFFIRMMSFLILLIPMGNIKFLIFAVLFGISYTGVVPISIAYISDYADFKIIGSLIGYGTLFHQMGGVMGSYLSGLFFEYYKNYDISIFTGVFLAFIATILNFPFLQREHKKLMKQVKGG</sequence>
<evidence type="ECO:0000313" key="8">
    <source>
        <dbReference type="EMBL" id="GMG76938.1"/>
    </source>
</evidence>
<dbReference type="InterPro" id="IPR050327">
    <property type="entry name" value="Proton-linked_MCT"/>
</dbReference>
<gene>
    <name evidence="8" type="ORF">ShirakiTB12_54070</name>
</gene>
<evidence type="ECO:0000256" key="5">
    <source>
        <dbReference type="ARBA" id="ARBA00023136"/>
    </source>
</evidence>
<dbReference type="Gene3D" id="1.20.1250.20">
    <property type="entry name" value="MFS general substrate transporter like domains"/>
    <property type="match status" value="1"/>
</dbReference>
<dbReference type="PANTHER" id="PTHR11360:SF284">
    <property type="entry name" value="EG:103B4.3 PROTEIN-RELATED"/>
    <property type="match status" value="1"/>
</dbReference>
<dbReference type="CDD" id="cd17355">
    <property type="entry name" value="MFS_YcxA_like"/>
    <property type="match status" value="1"/>
</dbReference>
<dbReference type="AlphaFoldDB" id="A0AAX6BT82"/>
<feature type="transmembrane region" description="Helical" evidence="6">
    <location>
        <begin position="171"/>
        <end position="190"/>
    </location>
</feature>
<feature type="transmembrane region" description="Helical" evidence="6">
    <location>
        <begin position="380"/>
        <end position="400"/>
    </location>
</feature>
<dbReference type="GO" id="GO:0005886">
    <property type="term" value="C:plasma membrane"/>
    <property type="evidence" value="ECO:0007669"/>
    <property type="project" value="UniProtKB-SubCell"/>
</dbReference>
<dbReference type="PROSITE" id="PS50850">
    <property type="entry name" value="MFS"/>
    <property type="match status" value="1"/>
</dbReference>
<keyword evidence="3 6" id="KW-0812">Transmembrane</keyword>
<dbReference type="InterPro" id="IPR036259">
    <property type="entry name" value="MFS_trans_sf"/>
</dbReference>
<feature type="transmembrane region" description="Helical" evidence="6">
    <location>
        <begin position="225"/>
        <end position="248"/>
    </location>
</feature>
<name>A0AAX6BT82_PRIMG</name>
<feature type="transmembrane region" description="Helical" evidence="6">
    <location>
        <begin position="315"/>
        <end position="337"/>
    </location>
</feature>
<feature type="transmembrane region" description="Helical" evidence="6">
    <location>
        <begin position="49"/>
        <end position="72"/>
    </location>
</feature>
<evidence type="ECO:0000313" key="9">
    <source>
        <dbReference type="Proteomes" id="UP001165240"/>
    </source>
</evidence>
<feature type="transmembrane region" description="Helical" evidence="6">
    <location>
        <begin position="102"/>
        <end position="126"/>
    </location>
</feature>
<keyword evidence="4 6" id="KW-1133">Transmembrane helix</keyword>
<feature type="transmembrane region" description="Helical" evidence="6">
    <location>
        <begin position="138"/>
        <end position="159"/>
    </location>
</feature>
<feature type="transmembrane region" description="Helical" evidence="6">
    <location>
        <begin position="260"/>
        <end position="279"/>
    </location>
</feature>
<keyword evidence="5 6" id="KW-0472">Membrane</keyword>
<keyword evidence="2" id="KW-0813">Transport</keyword>
<organism evidence="8 9">
    <name type="scientific">Priestia megaterium</name>
    <name type="common">Bacillus megaterium</name>
    <dbReference type="NCBI Taxonomy" id="1404"/>
    <lineage>
        <taxon>Bacteria</taxon>
        <taxon>Bacillati</taxon>
        <taxon>Bacillota</taxon>
        <taxon>Bacilli</taxon>
        <taxon>Bacillales</taxon>
        <taxon>Bacillaceae</taxon>
        <taxon>Priestia</taxon>
    </lineage>
</organism>
<evidence type="ECO:0000259" key="7">
    <source>
        <dbReference type="PROSITE" id="PS50850"/>
    </source>
</evidence>
<dbReference type="InterPro" id="IPR011701">
    <property type="entry name" value="MFS"/>
</dbReference>
<dbReference type="Pfam" id="PF07690">
    <property type="entry name" value="MFS_1"/>
    <property type="match status" value="1"/>
</dbReference>
<dbReference type="RefSeq" id="WP_310876671.1">
    <property type="nucleotide sequence ID" value="NZ_BSYK01000004.1"/>
</dbReference>
<feature type="transmembrane region" description="Helical" evidence="6">
    <location>
        <begin position="12"/>
        <end position="29"/>
    </location>
</feature>
<dbReference type="SUPFAM" id="SSF103473">
    <property type="entry name" value="MFS general substrate transporter"/>
    <property type="match status" value="1"/>
</dbReference>
<evidence type="ECO:0000256" key="4">
    <source>
        <dbReference type="ARBA" id="ARBA00022989"/>
    </source>
</evidence>
<dbReference type="Proteomes" id="UP001165240">
    <property type="component" value="Unassembled WGS sequence"/>
</dbReference>
<feature type="domain" description="Major facilitator superfamily (MFS) profile" evidence="7">
    <location>
        <begin position="10"/>
        <end position="404"/>
    </location>
</feature>
<feature type="transmembrane region" description="Helical" evidence="6">
    <location>
        <begin position="349"/>
        <end position="368"/>
    </location>
</feature>
<protein>
    <submittedName>
        <fullName evidence="8">MFS transporter</fullName>
    </submittedName>
</protein>
<feature type="transmembrane region" description="Helical" evidence="6">
    <location>
        <begin position="291"/>
        <end position="309"/>
    </location>
</feature>
<dbReference type="PANTHER" id="PTHR11360">
    <property type="entry name" value="MONOCARBOXYLATE TRANSPORTER"/>
    <property type="match status" value="1"/>
</dbReference>
<comment type="subcellular location">
    <subcellularLocation>
        <location evidence="1">Cell membrane</location>
        <topology evidence="1">Multi-pass membrane protein</topology>
    </subcellularLocation>
</comment>
<feature type="transmembrane region" description="Helical" evidence="6">
    <location>
        <begin position="79"/>
        <end position="96"/>
    </location>
</feature>
<proteinExistence type="predicted"/>
<evidence type="ECO:0000256" key="1">
    <source>
        <dbReference type="ARBA" id="ARBA00004651"/>
    </source>
</evidence>